<sequence>MVWLKFLGSCSISLVLGCGCFGTAISWWCRHLEYRELVSRDIFLGRVGVFSDSLEAEGCLSNYGIRSGP</sequence>
<keyword evidence="1" id="KW-1133">Transmembrane helix</keyword>
<dbReference type="EMBL" id="ASHM01006762">
    <property type="protein sequence ID" value="PNY14326.1"/>
    <property type="molecule type" value="Genomic_DNA"/>
</dbReference>
<evidence type="ECO:0000313" key="2">
    <source>
        <dbReference type="EMBL" id="PNX92070.1"/>
    </source>
</evidence>
<reference evidence="2 4" key="1">
    <citation type="journal article" date="2014" name="Am. J. Bot.">
        <title>Genome assembly and annotation for red clover (Trifolium pratense; Fabaceae).</title>
        <authorList>
            <person name="Istvanek J."/>
            <person name="Jaros M."/>
            <person name="Krenek A."/>
            <person name="Repkova J."/>
        </authorList>
    </citation>
    <scope>NUCLEOTIDE SEQUENCE [LARGE SCALE GENOMIC DNA]</scope>
    <source>
        <strain evidence="4">cv. Tatra</strain>
        <tissue evidence="2">Young leaves</tissue>
    </source>
</reference>
<protein>
    <submittedName>
        <fullName evidence="2">Uncharacterized protein</fullName>
    </submittedName>
</protein>
<organism evidence="2 4">
    <name type="scientific">Trifolium pratense</name>
    <name type="common">Red clover</name>
    <dbReference type="NCBI Taxonomy" id="57577"/>
    <lineage>
        <taxon>Eukaryota</taxon>
        <taxon>Viridiplantae</taxon>
        <taxon>Streptophyta</taxon>
        <taxon>Embryophyta</taxon>
        <taxon>Tracheophyta</taxon>
        <taxon>Spermatophyta</taxon>
        <taxon>Magnoliopsida</taxon>
        <taxon>eudicotyledons</taxon>
        <taxon>Gunneridae</taxon>
        <taxon>Pentapetalae</taxon>
        <taxon>rosids</taxon>
        <taxon>fabids</taxon>
        <taxon>Fabales</taxon>
        <taxon>Fabaceae</taxon>
        <taxon>Papilionoideae</taxon>
        <taxon>50 kb inversion clade</taxon>
        <taxon>NPAAA clade</taxon>
        <taxon>Hologalegina</taxon>
        <taxon>IRL clade</taxon>
        <taxon>Trifolieae</taxon>
        <taxon>Trifolium</taxon>
    </lineage>
</organism>
<proteinExistence type="predicted"/>
<name>A0A2K3MMQ2_TRIPR</name>
<dbReference type="Proteomes" id="UP000236291">
    <property type="component" value="Unassembled WGS sequence"/>
</dbReference>
<comment type="caution">
    <text evidence="2">The sequence shown here is derived from an EMBL/GenBank/DDBJ whole genome shotgun (WGS) entry which is preliminary data.</text>
</comment>
<accession>A0A2K3MMQ2</accession>
<evidence type="ECO:0000256" key="1">
    <source>
        <dbReference type="SAM" id="Phobius"/>
    </source>
</evidence>
<keyword evidence="1" id="KW-0472">Membrane</keyword>
<evidence type="ECO:0000313" key="3">
    <source>
        <dbReference type="EMBL" id="PNY14326.1"/>
    </source>
</evidence>
<dbReference type="PROSITE" id="PS51257">
    <property type="entry name" value="PROKAR_LIPOPROTEIN"/>
    <property type="match status" value="1"/>
</dbReference>
<reference evidence="2 4" key="2">
    <citation type="journal article" date="2017" name="Front. Plant Sci.">
        <title>Gene Classification and Mining of Molecular Markers Useful in Red Clover (Trifolium pratense) Breeding.</title>
        <authorList>
            <person name="Istvanek J."/>
            <person name="Dluhosova J."/>
            <person name="Dluhos P."/>
            <person name="Patkova L."/>
            <person name="Nedelnik J."/>
            <person name="Repkova J."/>
        </authorList>
    </citation>
    <scope>NUCLEOTIDE SEQUENCE [LARGE SCALE GENOMIC DNA]</scope>
    <source>
        <strain evidence="4">cv. Tatra</strain>
        <tissue evidence="2">Young leaves</tissue>
    </source>
</reference>
<gene>
    <name evidence="3" type="ORF">L195_g011005</name>
    <name evidence="2" type="ORF">L195_g015202</name>
</gene>
<dbReference type="EMBL" id="ASHM01010248">
    <property type="protein sequence ID" value="PNX92070.1"/>
    <property type="molecule type" value="Genomic_DNA"/>
</dbReference>
<evidence type="ECO:0000313" key="4">
    <source>
        <dbReference type="Proteomes" id="UP000236291"/>
    </source>
</evidence>
<dbReference type="AlphaFoldDB" id="A0A2K3MMQ2"/>
<keyword evidence="1" id="KW-0812">Transmembrane</keyword>
<feature type="transmembrane region" description="Helical" evidence="1">
    <location>
        <begin position="6"/>
        <end position="29"/>
    </location>
</feature>